<dbReference type="OrthoDB" id="7480422at2759"/>
<organism evidence="1 2">
    <name type="scientific">Eumeta variegata</name>
    <name type="common">Bagworm moth</name>
    <name type="synonym">Eumeta japonica</name>
    <dbReference type="NCBI Taxonomy" id="151549"/>
    <lineage>
        <taxon>Eukaryota</taxon>
        <taxon>Metazoa</taxon>
        <taxon>Ecdysozoa</taxon>
        <taxon>Arthropoda</taxon>
        <taxon>Hexapoda</taxon>
        <taxon>Insecta</taxon>
        <taxon>Pterygota</taxon>
        <taxon>Neoptera</taxon>
        <taxon>Endopterygota</taxon>
        <taxon>Lepidoptera</taxon>
        <taxon>Glossata</taxon>
        <taxon>Ditrysia</taxon>
        <taxon>Tineoidea</taxon>
        <taxon>Psychidae</taxon>
        <taxon>Oiketicinae</taxon>
        <taxon>Eumeta</taxon>
    </lineage>
</organism>
<name>A0A4C1SBJ8_EUMVA</name>
<dbReference type="AlphaFoldDB" id="A0A4C1SBJ8"/>
<dbReference type="EMBL" id="BGZK01003278">
    <property type="protein sequence ID" value="GBO99471.1"/>
    <property type="molecule type" value="Genomic_DNA"/>
</dbReference>
<evidence type="ECO:0000313" key="1">
    <source>
        <dbReference type="EMBL" id="GBO99471.1"/>
    </source>
</evidence>
<reference evidence="1 2" key="1">
    <citation type="journal article" date="2019" name="Commun. Biol.">
        <title>The bagworm genome reveals a unique fibroin gene that provides high tensile strength.</title>
        <authorList>
            <person name="Kono N."/>
            <person name="Nakamura H."/>
            <person name="Ohtoshi R."/>
            <person name="Tomita M."/>
            <person name="Numata K."/>
            <person name="Arakawa K."/>
        </authorList>
    </citation>
    <scope>NUCLEOTIDE SEQUENCE [LARGE SCALE GENOMIC DNA]</scope>
</reference>
<evidence type="ECO:0000313" key="2">
    <source>
        <dbReference type="Proteomes" id="UP000299102"/>
    </source>
</evidence>
<sequence length="169" mass="19574">MYNGNTARFALENPQISGILKWAGSAPNRRADMDRVDVSEARETCKRSSHGKIYSTLLGNGLWAGTPEYQLLPLDRYQSRVSRIASNPVVSSQLSSLALRKDVASSCMLYRIYYEERPEDLFNLIPVTDFRHRSSRWKYRQHHLDGWRFTRTSVRFISDFFATYDGVLK</sequence>
<accession>A0A4C1SBJ8</accession>
<protein>
    <submittedName>
        <fullName evidence="1">Uncharacterized protein</fullName>
    </submittedName>
</protein>
<gene>
    <name evidence="1" type="ORF">EVAR_71199_1</name>
</gene>
<comment type="caution">
    <text evidence="1">The sequence shown here is derived from an EMBL/GenBank/DDBJ whole genome shotgun (WGS) entry which is preliminary data.</text>
</comment>
<dbReference type="Proteomes" id="UP000299102">
    <property type="component" value="Unassembled WGS sequence"/>
</dbReference>
<keyword evidence="2" id="KW-1185">Reference proteome</keyword>
<proteinExistence type="predicted"/>